<keyword evidence="5" id="KW-1185">Reference proteome</keyword>
<dbReference type="Gene3D" id="1.10.530.40">
    <property type="match status" value="1"/>
</dbReference>
<dbReference type="EMBL" id="CP044016">
    <property type="protein sequence ID" value="QES88882.1"/>
    <property type="molecule type" value="Genomic_DNA"/>
</dbReference>
<feature type="domain" description="Peptidoglycan binding-like" evidence="3">
    <location>
        <begin position="4"/>
        <end position="57"/>
    </location>
</feature>
<dbReference type="OrthoDB" id="1242806at2"/>
<dbReference type="KEGG" id="arac:E0W69_009510"/>
<evidence type="ECO:0000313" key="4">
    <source>
        <dbReference type="EMBL" id="QES88882.1"/>
    </source>
</evidence>
<gene>
    <name evidence="4" type="ORF">E0W69_009510</name>
</gene>
<dbReference type="Gene3D" id="1.10.101.10">
    <property type="entry name" value="PGBD-like superfamily/PGBD"/>
    <property type="match status" value="1"/>
</dbReference>
<dbReference type="GO" id="GO:0003796">
    <property type="term" value="F:lysozyme activity"/>
    <property type="evidence" value="ECO:0007669"/>
    <property type="project" value="InterPro"/>
</dbReference>
<dbReference type="SUPFAM" id="SSF47090">
    <property type="entry name" value="PGBD-like"/>
    <property type="match status" value="1"/>
</dbReference>
<organism evidence="4 5">
    <name type="scientific">Rhizosphaericola mali</name>
    <dbReference type="NCBI Taxonomy" id="2545455"/>
    <lineage>
        <taxon>Bacteria</taxon>
        <taxon>Pseudomonadati</taxon>
        <taxon>Bacteroidota</taxon>
        <taxon>Chitinophagia</taxon>
        <taxon>Chitinophagales</taxon>
        <taxon>Chitinophagaceae</taxon>
        <taxon>Rhizosphaericola</taxon>
    </lineage>
</organism>
<dbReference type="InterPro" id="IPR036366">
    <property type="entry name" value="PGBDSf"/>
</dbReference>
<dbReference type="InterPro" id="IPR023347">
    <property type="entry name" value="Lysozyme_dom_sf"/>
</dbReference>
<sequence length="288" mass="31637">MQPIEIQQRLKELGFWTTSKALYNNYGPATKAAVKAYQIAMDLGIDGVAGPETIRSLFPQVPKGLIDLVVSKAAIDKLTIPAEIGSIAQYNQKYRFPTFPGGGSGLTIGIGYDLGYNTASQIAADWGDLVDANTLKRLQSVAGLKGDAAKAKLSTIKDISIPYDDAKQVFLERTLFRFAKEAVNTYPGLQYLFPDATGTIVDTVFNRGASLVGTTRVEMAALKPAIQNADYKEMAKQYRSMKRWWDGIANNGEISRFPGLVIRCEDRAVLCEHAAHDYFADDVVHLYI</sequence>
<keyword evidence="2" id="KW-0081">Bacteriolytic enzyme</keyword>
<proteinExistence type="predicted"/>
<dbReference type="InterPro" id="IPR002477">
    <property type="entry name" value="Peptidoglycan-bd-like"/>
</dbReference>
<evidence type="ECO:0000313" key="5">
    <source>
        <dbReference type="Proteomes" id="UP000292424"/>
    </source>
</evidence>
<dbReference type="GO" id="GO:0042742">
    <property type="term" value="P:defense response to bacterium"/>
    <property type="evidence" value="ECO:0007669"/>
    <property type="project" value="UniProtKB-KW"/>
</dbReference>
<evidence type="ECO:0000256" key="1">
    <source>
        <dbReference type="ARBA" id="ARBA00022529"/>
    </source>
</evidence>
<evidence type="ECO:0000256" key="2">
    <source>
        <dbReference type="ARBA" id="ARBA00022638"/>
    </source>
</evidence>
<dbReference type="Proteomes" id="UP000292424">
    <property type="component" value="Chromosome"/>
</dbReference>
<dbReference type="AlphaFoldDB" id="A0A5P2G4Y4"/>
<protein>
    <recommendedName>
        <fullName evidence="3">Peptidoglycan binding-like domain-containing protein</fullName>
    </recommendedName>
</protein>
<dbReference type="RefSeq" id="WP_131329830.1">
    <property type="nucleotide sequence ID" value="NZ_CP044016.1"/>
</dbReference>
<evidence type="ECO:0000259" key="3">
    <source>
        <dbReference type="Pfam" id="PF01471"/>
    </source>
</evidence>
<dbReference type="InterPro" id="IPR036365">
    <property type="entry name" value="PGBD-like_sf"/>
</dbReference>
<name>A0A5P2G4Y4_9BACT</name>
<dbReference type="GO" id="GO:0031640">
    <property type="term" value="P:killing of cells of another organism"/>
    <property type="evidence" value="ECO:0007669"/>
    <property type="project" value="UniProtKB-KW"/>
</dbReference>
<accession>A0A5P2G4Y4</accession>
<reference evidence="4 5" key="1">
    <citation type="submission" date="2019-09" db="EMBL/GenBank/DDBJ databases">
        <title>Complete genome sequence of Arachidicoccus sp. B3-10 isolated from apple orchard soil.</title>
        <authorList>
            <person name="Kim H.S."/>
            <person name="Han K.-I."/>
            <person name="Suh M.K."/>
            <person name="Lee K.C."/>
            <person name="Eom M.K."/>
            <person name="Kim J.-S."/>
            <person name="Kang S.W."/>
            <person name="Sin Y."/>
            <person name="Lee J.-S."/>
        </authorList>
    </citation>
    <scope>NUCLEOTIDE SEQUENCE [LARGE SCALE GENOMIC DNA]</scope>
    <source>
        <strain evidence="4 5">B3-10</strain>
    </source>
</reference>
<dbReference type="Pfam" id="PF01471">
    <property type="entry name" value="PG_binding_1"/>
    <property type="match status" value="1"/>
</dbReference>
<keyword evidence="1" id="KW-0929">Antimicrobial</keyword>